<accession>A0AAV2FBA5</accession>
<dbReference type="SMART" id="SM00855">
    <property type="entry name" value="PGAM"/>
    <property type="match status" value="1"/>
</dbReference>
<dbReference type="GO" id="GO:0005737">
    <property type="term" value="C:cytoplasm"/>
    <property type="evidence" value="ECO:0007669"/>
    <property type="project" value="TreeGrafter"/>
</dbReference>
<evidence type="ECO:0000313" key="3">
    <source>
        <dbReference type="Proteomes" id="UP001497516"/>
    </source>
</evidence>
<evidence type="ECO:0008006" key="4">
    <source>
        <dbReference type="Google" id="ProtNLM"/>
    </source>
</evidence>
<organism evidence="2 3">
    <name type="scientific">Linum trigynum</name>
    <dbReference type="NCBI Taxonomy" id="586398"/>
    <lineage>
        <taxon>Eukaryota</taxon>
        <taxon>Viridiplantae</taxon>
        <taxon>Streptophyta</taxon>
        <taxon>Embryophyta</taxon>
        <taxon>Tracheophyta</taxon>
        <taxon>Spermatophyta</taxon>
        <taxon>Magnoliopsida</taxon>
        <taxon>eudicotyledons</taxon>
        <taxon>Gunneridae</taxon>
        <taxon>Pentapetalae</taxon>
        <taxon>rosids</taxon>
        <taxon>fabids</taxon>
        <taxon>Malpighiales</taxon>
        <taxon>Linaceae</taxon>
        <taxon>Linum</taxon>
    </lineage>
</organism>
<dbReference type="GO" id="GO:0016791">
    <property type="term" value="F:phosphatase activity"/>
    <property type="evidence" value="ECO:0007669"/>
    <property type="project" value="TreeGrafter"/>
</dbReference>
<protein>
    <recommendedName>
        <fullName evidence="4">Phosphoglycerate mutase-like protein 1</fullName>
    </recommendedName>
</protein>
<dbReference type="PANTHER" id="PTHR48100">
    <property type="entry name" value="BROAD-SPECIFICITY PHOSPHATASE YOR283W-RELATED"/>
    <property type="match status" value="1"/>
</dbReference>
<dbReference type="Pfam" id="PF00300">
    <property type="entry name" value="His_Phos_1"/>
    <property type="match status" value="1"/>
</dbReference>
<evidence type="ECO:0000256" key="1">
    <source>
        <dbReference type="ARBA" id="ARBA00038362"/>
    </source>
</evidence>
<dbReference type="EMBL" id="OZ034819">
    <property type="protein sequence ID" value="CAL1395571.1"/>
    <property type="molecule type" value="Genomic_DNA"/>
</dbReference>
<keyword evidence="3" id="KW-1185">Reference proteome</keyword>
<dbReference type="AlphaFoldDB" id="A0AAV2FBA5"/>
<sequence length="282" mass="31503">MEDDITKGGGPTSTLYPLHRTKILHLVRHAQGIHNVEGEKDPSAYFSPDLLDGHLTQLGWRQVTHLRTHIRQSGLYSRIQLVVTSSLLRAMQTAVGVFGGEEYVDGDEKGCYQHLPLMVANAGNSASPAISSFDCPPFLATELCREHLSLHPCDWRRSITESRPLFPAVDFSLIESDEDTLPKPGQRETFEEVAARAIQFLNWIWTRKEKEIAVVSHGGFLQDMLSLFGNDCHPTVKSEIGIRFANCQLHSIVLVDKGIIGSDPVKFPDRDSSNGKKEEQHH</sequence>
<dbReference type="Gene3D" id="3.40.50.1240">
    <property type="entry name" value="Phosphoglycerate mutase-like"/>
    <property type="match status" value="1"/>
</dbReference>
<dbReference type="InterPro" id="IPR013078">
    <property type="entry name" value="His_Pase_superF_clade-1"/>
</dbReference>
<dbReference type="CDD" id="cd07040">
    <property type="entry name" value="HP"/>
    <property type="match status" value="1"/>
</dbReference>
<proteinExistence type="inferred from homology"/>
<comment type="similarity">
    <text evidence="1">Belongs to the phosphoglycerate mutase family.</text>
</comment>
<dbReference type="PANTHER" id="PTHR48100:SF1">
    <property type="entry name" value="HISTIDINE PHOSPHATASE FAMILY PROTEIN-RELATED"/>
    <property type="match status" value="1"/>
</dbReference>
<dbReference type="InterPro" id="IPR029033">
    <property type="entry name" value="His_PPase_superfam"/>
</dbReference>
<reference evidence="2 3" key="1">
    <citation type="submission" date="2024-04" db="EMBL/GenBank/DDBJ databases">
        <authorList>
            <person name="Fracassetti M."/>
        </authorList>
    </citation>
    <scope>NUCLEOTIDE SEQUENCE [LARGE SCALE GENOMIC DNA]</scope>
</reference>
<evidence type="ECO:0000313" key="2">
    <source>
        <dbReference type="EMBL" id="CAL1395571.1"/>
    </source>
</evidence>
<gene>
    <name evidence="2" type="ORF">LTRI10_LOCUS35996</name>
</gene>
<dbReference type="SUPFAM" id="SSF53254">
    <property type="entry name" value="Phosphoglycerate mutase-like"/>
    <property type="match status" value="1"/>
</dbReference>
<dbReference type="Proteomes" id="UP001497516">
    <property type="component" value="Chromosome 6"/>
</dbReference>
<dbReference type="InterPro" id="IPR050275">
    <property type="entry name" value="PGM_Phosphatase"/>
</dbReference>
<name>A0AAV2FBA5_9ROSI</name>